<feature type="domain" description="RNA polymerase sigma factor 70 region 4 type 2" evidence="7">
    <location>
        <begin position="117"/>
        <end position="164"/>
    </location>
</feature>
<evidence type="ECO:0000256" key="5">
    <source>
        <dbReference type="ARBA" id="ARBA00023163"/>
    </source>
</evidence>
<dbReference type="Proteomes" id="UP000622653">
    <property type="component" value="Unassembled WGS sequence"/>
</dbReference>
<evidence type="ECO:0000256" key="3">
    <source>
        <dbReference type="ARBA" id="ARBA00023082"/>
    </source>
</evidence>
<sequence>MITKRELKQFQKQKETSLPIVVQTYGGFVKAVCHSIIAPIAGSVAVDECVNDSFLKAWNNARTYKGEVEQFKYWLGTIARHVAIDHYRQYKRRLEEEIPLAHLPERATTEEESGIFRYLNVLDELDRQIFYLKYYELYSQRELAEHFNLSVSSIDNRLYRGRKTIERAIQKGEIDDD</sequence>
<dbReference type="RefSeq" id="WP_194562419.1">
    <property type="nucleotide sequence ID" value="NZ_JADKPV010000002.1"/>
</dbReference>
<feature type="domain" description="RNA polymerase sigma-70 region 2" evidence="6">
    <location>
        <begin position="22"/>
        <end position="93"/>
    </location>
</feature>
<comment type="caution">
    <text evidence="8">The sequence shown here is derived from an EMBL/GenBank/DDBJ whole genome shotgun (WGS) entry which is preliminary data.</text>
</comment>
<keyword evidence="4" id="KW-0238">DNA-binding</keyword>
<dbReference type="CDD" id="cd06171">
    <property type="entry name" value="Sigma70_r4"/>
    <property type="match status" value="1"/>
</dbReference>
<dbReference type="GO" id="GO:0016987">
    <property type="term" value="F:sigma factor activity"/>
    <property type="evidence" value="ECO:0007669"/>
    <property type="project" value="UniProtKB-KW"/>
</dbReference>
<dbReference type="InterPro" id="IPR039425">
    <property type="entry name" value="RNA_pol_sigma-70-like"/>
</dbReference>
<organism evidence="8 9">
    <name type="scientific">Savagea serpentis</name>
    <dbReference type="NCBI Taxonomy" id="2785297"/>
    <lineage>
        <taxon>Bacteria</taxon>
        <taxon>Bacillati</taxon>
        <taxon>Bacillota</taxon>
        <taxon>Bacilli</taxon>
        <taxon>Bacillales</taxon>
        <taxon>Caryophanaceae</taxon>
        <taxon>Savagea</taxon>
    </lineage>
</organism>
<dbReference type="SUPFAM" id="SSF88946">
    <property type="entry name" value="Sigma2 domain of RNA polymerase sigma factors"/>
    <property type="match status" value="1"/>
</dbReference>
<dbReference type="InterPro" id="IPR013324">
    <property type="entry name" value="RNA_pol_sigma_r3/r4-like"/>
</dbReference>
<dbReference type="PANTHER" id="PTHR43133:SF8">
    <property type="entry name" value="RNA POLYMERASE SIGMA FACTOR HI_1459-RELATED"/>
    <property type="match status" value="1"/>
</dbReference>
<dbReference type="Gene3D" id="1.10.1740.10">
    <property type="match status" value="1"/>
</dbReference>
<evidence type="ECO:0000313" key="9">
    <source>
        <dbReference type="Proteomes" id="UP000622653"/>
    </source>
</evidence>
<dbReference type="InterPro" id="IPR013249">
    <property type="entry name" value="RNA_pol_sigma70_r4_t2"/>
</dbReference>
<dbReference type="GO" id="GO:0003677">
    <property type="term" value="F:DNA binding"/>
    <property type="evidence" value="ECO:0007669"/>
    <property type="project" value="UniProtKB-KW"/>
</dbReference>
<keyword evidence="3" id="KW-0731">Sigma factor</keyword>
<dbReference type="InterPro" id="IPR013325">
    <property type="entry name" value="RNA_pol_sigma_r2"/>
</dbReference>
<dbReference type="NCBIfam" id="TIGR02937">
    <property type="entry name" value="sigma70-ECF"/>
    <property type="match status" value="1"/>
</dbReference>
<dbReference type="Pfam" id="PF04542">
    <property type="entry name" value="Sigma70_r2"/>
    <property type="match status" value="1"/>
</dbReference>
<dbReference type="PANTHER" id="PTHR43133">
    <property type="entry name" value="RNA POLYMERASE ECF-TYPE SIGMA FACTO"/>
    <property type="match status" value="1"/>
</dbReference>
<evidence type="ECO:0000313" key="8">
    <source>
        <dbReference type="EMBL" id="MBF4500929.1"/>
    </source>
</evidence>
<gene>
    <name evidence="8" type="ORF">IRY55_06070</name>
</gene>
<keyword evidence="2" id="KW-0805">Transcription regulation</keyword>
<evidence type="ECO:0000256" key="4">
    <source>
        <dbReference type="ARBA" id="ARBA00023125"/>
    </source>
</evidence>
<evidence type="ECO:0000259" key="7">
    <source>
        <dbReference type="Pfam" id="PF08281"/>
    </source>
</evidence>
<keyword evidence="5" id="KW-0804">Transcription</keyword>
<reference evidence="8" key="1">
    <citation type="submission" date="2020-11" db="EMBL/GenBank/DDBJ databases">
        <title>Multidrug resistant novel bacterium Savagea serpentis sp. nov., isolated from the scats of a vine snake (Ahaetulla nasuta).</title>
        <authorList>
            <person name="Venkata Ramana V."/>
            <person name="Vikas Patil S."/>
            <person name="Yogita Lugani V."/>
        </authorList>
    </citation>
    <scope>NUCLEOTIDE SEQUENCE</scope>
    <source>
        <strain evidence="8">SN6</strain>
    </source>
</reference>
<dbReference type="GO" id="GO:0006352">
    <property type="term" value="P:DNA-templated transcription initiation"/>
    <property type="evidence" value="ECO:0007669"/>
    <property type="project" value="InterPro"/>
</dbReference>
<comment type="similarity">
    <text evidence="1">Belongs to the sigma-70 factor family. ECF subfamily.</text>
</comment>
<dbReference type="Gene3D" id="1.10.10.10">
    <property type="entry name" value="Winged helix-like DNA-binding domain superfamily/Winged helix DNA-binding domain"/>
    <property type="match status" value="1"/>
</dbReference>
<name>A0A8J7KL73_9BACL</name>
<accession>A0A8J7KL73</accession>
<dbReference type="InterPro" id="IPR014284">
    <property type="entry name" value="RNA_pol_sigma-70_dom"/>
</dbReference>
<proteinExistence type="inferred from homology"/>
<keyword evidence="9" id="KW-1185">Reference proteome</keyword>
<evidence type="ECO:0000256" key="2">
    <source>
        <dbReference type="ARBA" id="ARBA00023015"/>
    </source>
</evidence>
<dbReference type="AlphaFoldDB" id="A0A8J7KL73"/>
<evidence type="ECO:0000259" key="6">
    <source>
        <dbReference type="Pfam" id="PF04542"/>
    </source>
</evidence>
<dbReference type="EMBL" id="JADKPV010000002">
    <property type="protein sequence ID" value="MBF4500929.1"/>
    <property type="molecule type" value="Genomic_DNA"/>
</dbReference>
<protein>
    <submittedName>
        <fullName evidence="8">Sigma-70 family RNA polymerase sigma factor</fullName>
    </submittedName>
</protein>
<dbReference type="SUPFAM" id="SSF88659">
    <property type="entry name" value="Sigma3 and sigma4 domains of RNA polymerase sigma factors"/>
    <property type="match status" value="1"/>
</dbReference>
<dbReference type="Pfam" id="PF08281">
    <property type="entry name" value="Sigma70_r4_2"/>
    <property type="match status" value="1"/>
</dbReference>
<dbReference type="InterPro" id="IPR036388">
    <property type="entry name" value="WH-like_DNA-bd_sf"/>
</dbReference>
<dbReference type="InterPro" id="IPR007627">
    <property type="entry name" value="RNA_pol_sigma70_r2"/>
</dbReference>
<evidence type="ECO:0000256" key="1">
    <source>
        <dbReference type="ARBA" id="ARBA00010641"/>
    </source>
</evidence>